<dbReference type="PANTHER" id="PTHR11360:SF284">
    <property type="entry name" value="EG:103B4.3 PROTEIN-RELATED"/>
    <property type="match status" value="1"/>
</dbReference>
<dbReference type="InterPro" id="IPR011701">
    <property type="entry name" value="MFS"/>
</dbReference>
<dbReference type="AlphaFoldDB" id="A0A270BLY6"/>
<dbReference type="SUPFAM" id="SSF103473">
    <property type="entry name" value="MFS general substrate transporter"/>
    <property type="match status" value="1"/>
</dbReference>
<evidence type="ECO:0000256" key="2">
    <source>
        <dbReference type="ARBA" id="ARBA00022989"/>
    </source>
</evidence>
<evidence type="ECO:0000313" key="6">
    <source>
        <dbReference type="EMBL" id="PAL26029.1"/>
    </source>
</evidence>
<evidence type="ECO:0000313" key="7">
    <source>
        <dbReference type="Proteomes" id="UP000216033"/>
    </source>
</evidence>
<evidence type="ECO:0000256" key="1">
    <source>
        <dbReference type="ARBA" id="ARBA00022692"/>
    </source>
</evidence>
<dbReference type="Pfam" id="PF07690">
    <property type="entry name" value="MFS_1"/>
    <property type="match status" value="1"/>
</dbReference>
<dbReference type="RefSeq" id="WP_084597084.1">
    <property type="nucleotide sequence ID" value="NZ_BAMZ01000026.1"/>
</dbReference>
<feature type="domain" description="Major facilitator superfamily (MFS) profile" evidence="5">
    <location>
        <begin position="12"/>
        <end position="188"/>
    </location>
</feature>
<dbReference type="InterPro" id="IPR020846">
    <property type="entry name" value="MFS_dom"/>
</dbReference>
<keyword evidence="3 4" id="KW-0472">Membrane</keyword>
<evidence type="ECO:0000256" key="4">
    <source>
        <dbReference type="SAM" id="Phobius"/>
    </source>
</evidence>
<dbReference type="EMBL" id="NDFP01000006">
    <property type="protein sequence ID" value="PAL26029.1"/>
    <property type="molecule type" value="Genomic_DNA"/>
</dbReference>
<evidence type="ECO:0000259" key="5">
    <source>
        <dbReference type="PROSITE" id="PS50850"/>
    </source>
</evidence>
<dbReference type="InterPro" id="IPR036259">
    <property type="entry name" value="MFS_trans_sf"/>
</dbReference>
<gene>
    <name evidence="6" type="ORF">B9K05_07970</name>
</gene>
<feature type="transmembrane region" description="Helical" evidence="4">
    <location>
        <begin position="142"/>
        <end position="173"/>
    </location>
</feature>
<dbReference type="Proteomes" id="UP000216033">
    <property type="component" value="Unassembled WGS sequence"/>
</dbReference>
<dbReference type="PROSITE" id="PS50850">
    <property type="entry name" value="MFS"/>
    <property type="match status" value="1"/>
</dbReference>
<protein>
    <recommendedName>
        <fullName evidence="5">Major facilitator superfamily (MFS) profile domain-containing protein</fullName>
    </recommendedName>
</protein>
<dbReference type="PANTHER" id="PTHR11360">
    <property type="entry name" value="MONOCARBOXYLATE TRANSPORTER"/>
    <property type="match status" value="1"/>
</dbReference>
<evidence type="ECO:0000256" key="3">
    <source>
        <dbReference type="ARBA" id="ARBA00023136"/>
    </source>
</evidence>
<sequence>MSRNLHIRKIAIFVVVVALTFLSLLVSAGVRTTPGVLMMPLQMELGWSRTTVSSVAAFGIFLYGFVGPFSAALMQSIGIRRTLIGALLLIGVSSGLSLFMTAPWQFFFTWGLLTGLGTGAVAMVFGATVVNRWFVARRGTIMGLLAASTATGSLLFLPVLAGVSGLIAALMALRIGRSPAQSVTRTAA</sequence>
<accession>A0A270BLY6</accession>
<dbReference type="GO" id="GO:0022857">
    <property type="term" value="F:transmembrane transporter activity"/>
    <property type="evidence" value="ECO:0007669"/>
    <property type="project" value="InterPro"/>
</dbReference>
<keyword evidence="2 4" id="KW-1133">Transmembrane helix</keyword>
<comment type="caution">
    <text evidence="6">The sequence shown here is derived from an EMBL/GenBank/DDBJ whole genome shotgun (WGS) entry which is preliminary data.</text>
</comment>
<proteinExistence type="predicted"/>
<feature type="transmembrane region" description="Helical" evidence="4">
    <location>
        <begin position="83"/>
        <end position="101"/>
    </location>
</feature>
<feature type="transmembrane region" description="Helical" evidence="4">
    <location>
        <begin position="107"/>
        <end position="130"/>
    </location>
</feature>
<keyword evidence="7" id="KW-1185">Reference proteome</keyword>
<feature type="transmembrane region" description="Helical" evidence="4">
    <location>
        <begin position="52"/>
        <end position="71"/>
    </location>
</feature>
<keyword evidence="1 4" id="KW-0812">Transmembrane</keyword>
<reference evidence="6 7" key="1">
    <citation type="submission" date="2017-04" db="EMBL/GenBank/DDBJ databases">
        <title>Kefir bacterial isolates.</title>
        <authorList>
            <person name="Kim Y."/>
            <person name="Blasche S."/>
            <person name="Patil K.R."/>
        </authorList>
    </citation>
    <scope>NUCLEOTIDE SEQUENCE [LARGE SCALE GENOMIC DNA]</scope>
    <source>
        <strain evidence="6 7">KR-2</strain>
    </source>
</reference>
<dbReference type="GeneID" id="98303213"/>
<dbReference type="InterPro" id="IPR050327">
    <property type="entry name" value="Proton-linked_MCT"/>
</dbReference>
<dbReference type="Gene3D" id="1.20.1250.20">
    <property type="entry name" value="MFS general substrate transporter like domains"/>
    <property type="match status" value="1"/>
</dbReference>
<organism evidence="6 7">
    <name type="scientific">Acetobacter syzygii</name>
    <dbReference type="NCBI Taxonomy" id="146476"/>
    <lineage>
        <taxon>Bacteria</taxon>
        <taxon>Pseudomonadati</taxon>
        <taxon>Pseudomonadota</taxon>
        <taxon>Alphaproteobacteria</taxon>
        <taxon>Acetobacterales</taxon>
        <taxon>Acetobacteraceae</taxon>
        <taxon>Acetobacter</taxon>
    </lineage>
</organism>
<dbReference type="OrthoDB" id="146345at2"/>
<name>A0A270BLY6_9PROT</name>